<evidence type="ECO:0000313" key="3">
    <source>
        <dbReference type="Proteomes" id="UP000019116"/>
    </source>
</evidence>
<reference evidence="2" key="1">
    <citation type="submission" date="2018-08" db="EMBL/GenBank/DDBJ databases">
        <authorList>
            <person name="Rossello M."/>
        </authorList>
    </citation>
    <scope>NUCLEOTIDE SEQUENCE [LARGE SCALE GENOMIC DNA]</scope>
    <source>
        <strain evidence="2">cv. Chinese Spring</strain>
    </source>
</reference>
<dbReference type="Gramene" id="TraesCS7D02G198100.1">
    <property type="protein sequence ID" value="TraesCS7D02G198100.1"/>
    <property type="gene ID" value="TraesCS7D02G198100"/>
</dbReference>
<accession>A0A3B6TC91</accession>
<reference evidence="2" key="2">
    <citation type="submission" date="2018-10" db="UniProtKB">
        <authorList>
            <consortium name="EnsemblPlants"/>
        </authorList>
    </citation>
    <scope>IDENTIFICATION</scope>
</reference>
<dbReference type="AlphaFoldDB" id="A0A3B6TC91"/>
<dbReference type="Gramene" id="TraesRN7D0100457900.1">
    <property type="protein sequence ID" value="TraesRN7D0100457900.1"/>
    <property type="gene ID" value="TraesRN7D0100457900"/>
</dbReference>
<proteinExistence type="predicted"/>
<dbReference type="PANTHER" id="PTHR36704">
    <property type="entry name" value="PROTEIN, PUTATIVE-RELATED"/>
    <property type="match status" value="1"/>
</dbReference>
<dbReference type="Proteomes" id="UP000019116">
    <property type="component" value="Chromosome 7D"/>
</dbReference>
<dbReference type="PaxDb" id="4565-Traes_7DS_F5C717413.1"/>
<dbReference type="OMA" id="MNPPAMD"/>
<evidence type="ECO:0000256" key="1">
    <source>
        <dbReference type="SAM" id="MobiDB-lite"/>
    </source>
</evidence>
<organism evidence="2">
    <name type="scientific">Triticum aestivum</name>
    <name type="common">Wheat</name>
    <dbReference type="NCBI Taxonomy" id="4565"/>
    <lineage>
        <taxon>Eukaryota</taxon>
        <taxon>Viridiplantae</taxon>
        <taxon>Streptophyta</taxon>
        <taxon>Embryophyta</taxon>
        <taxon>Tracheophyta</taxon>
        <taxon>Spermatophyta</taxon>
        <taxon>Magnoliopsida</taxon>
        <taxon>Liliopsida</taxon>
        <taxon>Poales</taxon>
        <taxon>Poaceae</taxon>
        <taxon>BOP clade</taxon>
        <taxon>Pooideae</taxon>
        <taxon>Triticodae</taxon>
        <taxon>Triticeae</taxon>
        <taxon>Triticinae</taxon>
        <taxon>Triticum</taxon>
    </lineage>
</organism>
<dbReference type="PANTHER" id="PTHR36704:SF2">
    <property type="match status" value="1"/>
</dbReference>
<dbReference type="EnsemblPlants" id="TraesCS7D02G198100.1">
    <property type="protein sequence ID" value="TraesCS7D02G198100.1"/>
    <property type="gene ID" value="TraesCS7D02G198100"/>
</dbReference>
<dbReference type="Gramene" id="TraesCS7D03G0442200.1">
    <property type="protein sequence ID" value="TraesCS7D03G0442200.1.CDS"/>
    <property type="gene ID" value="TraesCS7D03G0442200"/>
</dbReference>
<protein>
    <submittedName>
        <fullName evidence="2">Uncharacterized protein</fullName>
    </submittedName>
</protein>
<feature type="compositionally biased region" description="Pro residues" evidence="1">
    <location>
        <begin position="38"/>
        <end position="47"/>
    </location>
</feature>
<keyword evidence="3" id="KW-1185">Reference proteome</keyword>
<evidence type="ECO:0000313" key="2">
    <source>
        <dbReference type="EnsemblPlants" id="TraesCS7D02G198100.1"/>
    </source>
</evidence>
<sequence>MSFLAGRLAAQEGAYFQESRNAAGRLAQKLPASEHGPRPAPPAPSPDVLPEILRHTMPLRPTLPPPNSTLYGPTRWALPSGGAEAAGVSPDVLNPLRSYVALPQATFGLGPKRWELPTDRPYYSSSSTNERRHDMNPPAMDPEKLKAVIARYSQVGKALLRIAGTILVIGEATAELLYSANKLQLHSVDDVRAKGKEHADMVKVQLAPLRKWAEDTSRKWHYKGNKESKEKPILDRERSRVLSANARLN</sequence>
<name>A0A3B6TC91_WHEAT</name>
<dbReference type="OrthoDB" id="1928683at2759"/>
<feature type="region of interest" description="Disordered" evidence="1">
    <location>
        <begin position="25"/>
        <end position="50"/>
    </location>
</feature>